<feature type="region of interest" description="Disordered" evidence="1">
    <location>
        <begin position="65"/>
        <end position="122"/>
    </location>
</feature>
<proteinExistence type="predicted"/>
<dbReference type="EMBL" id="JAHYIQ010000012">
    <property type="protein sequence ID" value="KAK1127128.1"/>
    <property type="molecule type" value="Genomic_DNA"/>
</dbReference>
<evidence type="ECO:0000256" key="1">
    <source>
        <dbReference type="SAM" id="MobiDB-lite"/>
    </source>
</evidence>
<accession>A0AA40FXC7</accession>
<dbReference type="Proteomes" id="UP001177670">
    <property type="component" value="Unassembled WGS sequence"/>
</dbReference>
<organism evidence="2 3">
    <name type="scientific">Melipona bicolor</name>
    <dbReference type="NCBI Taxonomy" id="60889"/>
    <lineage>
        <taxon>Eukaryota</taxon>
        <taxon>Metazoa</taxon>
        <taxon>Ecdysozoa</taxon>
        <taxon>Arthropoda</taxon>
        <taxon>Hexapoda</taxon>
        <taxon>Insecta</taxon>
        <taxon>Pterygota</taxon>
        <taxon>Neoptera</taxon>
        <taxon>Endopterygota</taxon>
        <taxon>Hymenoptera</taxon>
        <taxon>Apocrita</taxon>
        <taxon>Aculeata</taxon>
        <taxon>Apoidea</taxon>
        <taxon>Anthophila</taxon>
        <taxon>Apidae</taxon>
        <taxon>Melipona</taxon>
    </lineage>
</organism>
<comment type="caution">
    <text evidence="2">The sequence shown here is derived from an EMBL/GenBank/DDBJ whole genome shotgun (WGS) entry which is preliminary data.</text>
</comment>
<feature type="non-terminal residue" evidence="2">
    <location>
        <position position="122"/>
    </location>
</feature>
<sequence>MVRQDRTHRWHTDDRFRGRGIGTKERGGCETRATNGVERVIENAMRVPRRRSLSASLHEQMQKARMQLKRHEPARKAYGRERRLLTQTEASSLARLPVRNDRRDSRQLTERFSPDLLSFHSP</sequence>
<feature type="compositionally biased region" description="Basic and acidic residues" evidence="1">
    <location>
        <begin position="1"/>
        <end position="29"/>
    </location>
</feature>
<feature type="compositionally biased region" description="Basic and acidic residues" evidence="1">
    <location>
        <begin position="69"/>
        <end position="84"/>
    </location>
</feature>
<reference evidence="2" key="1">
    <citation type="submission" date="2021-10" db="EMBL/GenBank/DDBJ databases">
        <title>Melipona bicolor Genome sequencing and assembly.</title>
        <authorList>
            <person name="Araujo N.S."/>
            <person name="Arias M.C."/>
        </authorList>
    </citation>
    <scope>NUCLEOTIDE SEQUENCE</scope>
    <source>
        <strain evidence="2">USP_2M_L1-L4_2017</strain>
        <tissue evidence="2">Whole body</tissue>
    </source>
</reference>
<feature type="compositionally biased region" description="Basic and acidic residues" evidence="1">
    <location>
        <begin position="98"/>
        <end position="113"/>
    </location>
</feature>
<dbReference type="AlphaFoldDB" id="A0AA40FXC7"/>
<gene>
    <name evidence="2" type="ORF">K0M31_003676</name>
</gene>
<evidence type="ECO:0000313" key="3">
    <source>
        <dbReference type="Proteomes" id="UP001177670"/>
    </source>
</evidence>
<keyword evidence="3" id="KW-1185">Reference proteome</keyword>
<name>A0AA40FXC7_9HYME</name>
<feature type="region of interest" description="Disordered" evidence="1">
    <location>
        <begin position="1"/>
        <end position="30"/>
    </location>
</feature>
<evidence type="ECO:0000313" key="2">
    <source>
        <dbReference type="EMBL" id="KAK1127128.1"/>
    </source>
</evidence>
<protein>
    <submittedName>
        <fullName evidence="2">Uncharacterized protein</fullName>
    </submittedName>
</protein>